<evidence type="ECO:0000313" key="4">
    <source>
        <dbReference type="Proteomes" id="UP000571017"/>
    </source>
</evidence>
<dbReference type="EMBL" id="JACEFG010000005">
    <property type="protein sequence ID" value="MBA2176892.1"/>
    <property type="molecule type" value="Genomic_DNA"/>
</dbReference>
<gene>
    <name evidence="3" type="ORF">H0266_18590</name>
</gene>
<keyword evidence="4" id="KW-1185">Reference proteome</keyword>
<dbReference type="GO" id="GO:0005524">
    <property type="term" value="F:ATP binding"/>
    <property type="evidence" value="ECO:0007669"/>
    <property type="project" value="UniProtKB-KW"/>
</dbReference>
<dbReference type="PANTHER" id="PTHR30121">
    <property type="entry name" value="UNCHARACTERIZED PROTEIN YJGR-RELATED"/>
    <property type="match status" value="1"/>
</dbReference>
<evidence type="ECO:0000313" key="3">
    <source>
        <dbReference type="EMBL" id="MBA2176892.1"/>
    </source>
</evidence>
<sequence length="887" mass="100106">MGKKTLEFPIKHVDGNLVFGKDGTVTAYFHVSGFNYDFLDHFDKFIPFNQQTAFLFNNISDLHFISEPFPTNVEEIIDSTLEDMEHRKYVLKGNGKSYMEMVRKSLLERKKMSESTESNDFIGVQLDHDKRKIKDSNVGKNLISNAKEFIKGLNSQINRAAGLHANDILESEIVMWHEQAETMRNNLQTAFSCPVRPITTAETVYLVEKEFSVIPSNADVFMRRDFQSGKQVEGMDEEGRSERAIRPKEKAFLDLQMTNIEEVSPTTLKFSKLVDDDIEEIYTKYLVVSNMNSENYFPSFEWLYNMKSTLSFPVSASVRAYHQDNAHITKRLSNKRLEYQDQRDELRKGGGGQDLNLDMSEAGTIQAESYFAKTGQPAYSLSIVFKITAKEKKELNKRAEKLRNELTKYGVKVENPFGEQLSLMQERILGGHQVNNDYKIDSDIGIIAGMMFGATTNIGDNRGFYIGSTDKNRKPVFIQPDLAAKAFDGLGNIEDSISQLFAGKTGKGKSFAMNLITYLSVLSGSQALIIDPKGDRKGWSQLPQIPSKFISKWTLGESDMDAGCLDPFRTTTDAEEGKTIALDICSYLAGVGIQDTEYAVLGEMIQQVGNTADPCIGQVIEKLNVKFNNRPEDMTNRRYEAIEKLHNTFSTLKNNNLSNLLFGEVGQDYRSLNVEVPLQILMVQNLDLPNQSTKVIRPSHQISEAILISITSFTKQYMLNSDRSIHKVILQDEASSIDNSPIGRELMDFIVRKGRYYNTTLIKGSQNATDHGNDVANMGMKFSFGLSTNEEATRMLEYLNLPTTQGNVQKLKELPRGKCLFQDIYGRTAIITIDPVFKELFDAFDSSTSSEEEKERERSRQVISRGETATNESSEDLSNKEEALQGV</sequence>
<dbReference type="AlphaFoldDB" id="A0A838CXM1"/>
<keyword evidence="1" id="KW-0175">Coiled coil</keyword>
<protein>
    <submittedName>
        <fullName evidence="3">ATP-binding protein</fullName>
    </submittedName>
</protein>
<feature type="coiled-coil region" evidence="1">
    <location>
        <begin position="385"/>
        <end position="412"/>
    </location>
</feature>
<evidence type="ECO:0000256" key="1">
    <source>
        <dbReference type="SAM" id="Coils"/>
    </source>
</evidence>
<dbReference type="Gene3D" id="3.40.50.300">
    <property type="entry name" value="P-loop containing nucleotide triphosphate hydrolases"/>
    <property type="match status" value="2"/>
</dbReference>
<comment type="caution">
    <text evidence="3">The sequence shown here is derived from an EMBL/GenBank/DDBJ whole genome shotgun (WGS) entry which is preliminary data.</text>
</comment>
<dbReference type="PANTHER" id="PTHR30121:SF6">
    <property type="entry name" value="SLR6007 PROTEIN"/>
    <property type="match status" value="1"/>
</dbReference>
<name>A0A838CXM1_9BACI</name>
<dbReference type="Proteomes" id="UP000571017">
    <property type="component" value="Unassembled WGS sequence"/>
</dbReference>
<dbReference type="SUPFAM" id="SSF52540">
    <property type="entry name" value="P-loop containing nucleoside triphosphate hydrolases"/>
    <property type="match status" value="1"/>
</dbReference>
<evidence type="ECO:0000256" key="2">
    <source>
        <dbReference type="SAM" id="MobiDB-lite"/>
    </source>
</evidence>
<dbReference type="Pfam" id="PF12846">
    <property type="entry name" value="AAA_10"/>
    <property type="match status" value="1"/>
</dbReference>
<feature type="compositionally biased region" description="Basic and acidic residues" evidence="2">
    <location>
        <begin position="877"/>
        <end position="887"/>
    </location>
</feature>
<dbReference type="InterPro" id="IPR051162">
    <property type="entry name" value="T4SS_component"/>
</dbReference>
<accession>A0A838CXM1</accession>
<dbReference type="InterPro" id="IPR027417">
    <property type="entry name" value="P-loop_NTPase"/>
</dbReference>
<keyword evidence="3" id="KW-0547">Nucleotide-binding</keyword>
<organism evidence="3 4">
    <name type="scientific">Halobacillus locisalis</name>
    <dbReference type="NCBI Taxonomy" id="220753"/>
    <lineage>
        <taxon>Bacteria</taxon>
        <taxon>Bacillati</taxon>
        <taxon>Bacillota</taxon>
        <taxon>Bacilli</taxon>
        <taxon>Bacillales</taxon>
        <taxon>Bacillaceae</taxon>
        <taxon>Halobacillus</taxon>
    </lineage>
</organism>
<keyword evidence="3" id="KW-0067">ATP-binding</keyword>
<proteinExistence type="predicted"/>
<reference evidence="3 4" key="1">
    <citation type="journal article" date="2004" name="Extremophiles">
        <title>Halobacillus locisalis sp. nov., a halophilic bacterium isolated from a marine solar saltern of the Yellow Sea in Korea.</title>
        <authorList>
            <person name="Yoon J.H."/>
            <person name="Kang K.H."/>
            <person name="Oh T.K."/>
            <person name="Park Y.H."/>
        </authorList>
    </citation>
    <scope>NUCLEOTIDE SEQUENCE [LARGE SCALE GENOMIC DNA]</scope>
    <source>
        <strain evidence="3 4">KCTC 3788</strain>
    </source>
</reference>
<feature type="region of interest" description="Disordered" evidence="2">
    <location>
        <begin position="846"/>
        <end position="887"/>
    </location>
</feature>
<feature type="compositionally biased region" description="Basic and acidic residues" evidence="2">
    <location>
        <begin position="851"/>
        <end position="860"/>
    </location>
</feature>
<dbReference type="RefSeq" id="WP_181473953.1">
    <property type="nucleotide sequence ID" value="NZ_JACEFG010000005.1"/>
</dbReference>